<sequence>MMNNLTTAAVTHVLHNKGDFQSVNGAEDLLVLSIENRALVKRMNNADECSTSMVVDIALDGVFETVDQILGNAFCWNRTDYDEEILHAVHRREIALVVEDVCDDNCCRIVHH</sequence>
<dbReference type="GO" id="GO:0016042">
    <property type="term" value="P:lipid catabolic process"/>
    <property type="evidence" value="ECO:0007669"/>
    <property type="project" value="UniProtKB-KW"/>
</dbReference>
<accession>A0A0B2Q7Q0</accession>
<protein>
    <submittedName>
        <fullName evidence="4">Uncharacterized protein</fullName>
    </submittedName>
</protein>
<dbReference type="Proteomes" id="UP000053555">
    <property type="component" value="Unassembled WGS sequence"/>
</dbReference>
<evidence type="ECO:0000313" key="4">
    <source>
        <dbReference type="EMBL" id="KHN16009.1"/>
    </source>
</evidence>
<dbReference type="GO" id="GO:0016787">
    <property type="term" value="F:hydrolase activity"/>
    <property type="evidence" value="ECO:0007669"/>
    <property type="project" value="UniProtKB-KW"/>
</dbReference>
<name>A0A0B2Q7Q0_GLYSO</name>
<keyword evidence="3" id="KW-0442">Lipid degradation</keyword>
<keyword evidence="2" id="KW-0378">Hydrolase</keyword>
<dbReference type="PANTHER" id="PTHR32241">
    <property type="entry name" value="PATATIN-LIKE PROTEIN 6"/>
    <property type="match status" value="1"/>
</dbReference>
<proteinExistence type="inferred from homology"/>
<dbReference type="PANTHER" id="PTHR32241:SF13">
    <property type="entry name" value="INACTIVE PATATIN-LIKE PROTEIN 9-RELATED"/>
    <property type="match status" value="1"/>
</dbReference>
<comment type="similarity">
    <text evidence="1">Belongs to the patatin family.</text>
</comment>
<dbReference type="EMBL" id="KN660638">
    <property type="protein sequence ID" value="KHN16009.1"/>
    <property type="molecule type" value="Genomic_DNA"/>
</dbReference>
<evidence type="ECO:0000256" key="3">
    <source>
        <dbReference type="ARBA" id="ARBA00022963"/>
    </source>
</evidence>
<organism evidence="4">
    <name type="scientific">Glycine soja</name>
    <name type="common">Wild soybean</name>
    <dbReference type="NCBI Taxonomy" id="3848"/>
    <lineage>
        <taxon>Eukaryota</taxon>
        <taxon>Viridiplantae</taxon>
        <taxon>Streptophyta</taxon>
        <taxon>Embryophyta</taxon>
        <taxon>Tracheophyta</taxon>
        <taxon>Spermatophyta</taxon>
        <taxon>Magnoliopsida</taxon>
        <taxon>eudicotyledons</taxon>
        <taxon>Gunneridae</taxon>
        <taxon>Pentapetalae</taxon>
        <taxon>rosids</taxon>
        <taxon>fabids</taxon>
        <taxon>Fabales</taxon>
        <taxon>Fabaceae</taxon>
        <taxon>Papilionoideae</taxon>
        <taxon>50 kb inversion clade</taxon>
        <taxon>NPAAA clade</taxon>
        <taxon>indigoferoid/millettioid clade</taxon>
        <taxon>Phaseoleae</taxon>
        <taxon>Glycine</taxon>
        <taxon>Glycine subgen. Soja</taxon>
    </lineage>
</organism>
<evidence type="ECO:0000256" key="2">
    <source>
        <dbReference type="ARBA" id="ARBA00022801"/>
    </source>
</evidence>
<dbReference type="AlphaFoldDB" id="A0A0B2Q7Q0"/>
<gene>
    <name evidence="4" type="ORF">glysoja_041988</name>
</gene>
<evidence type="ECO:0000256" key="1">
    <source>
        <dbReference type="ARBA" id="ARBA00010240"/>
    </source>
</evidence>
<keyword evidence="3" id="KW-0443">Lipid metabolism</keyword>
<reference evidence="4" key="1">
    <citation type="submission" date="2014-07" db="EMBL/GenBank/DDBJ databases">
        <title>Identification of a novel salt tolerance gene in wild soybean by whole-genome sequencing.</title>
        <authorList>
            <person name="Lam H.-M."/>
            <person name="Qi X."/>
            <person name="Li M.-W."/>
            <person name="Liu X."/>
            <person name="Xie M."/>
            <person name="Ni M."/>
            <person name="Xu X."/>
        </authorList>
    </citation>
    <scope>NUCLEOTIDE SEQUENCE [LARGE SCALE GENOMIC DNA]</scope>
    <source>
        <tissue evidence="4">Root</tissue>
    </source>
</reference>